<reference evidence="1 2" key="1">
    <citation type="journal article" date="2022" name="Cell">
        <title>Repeat-based holocentromeres influence genome architecture and karyotype evolution.</title>
        <authorList>
            <person name="Hofstatter P.G."/>
            <person name="Thangavel G."/>
            <person name="Lux T."/>
            <person name="Neumann P."/>
            <person name="Vondrak T."/>
            <person name="Novak P."/>
            <person name="Zhang M."/>
            <person name="Costa L."/>
            <person name="Castellani M."/>
            <person name="Scott A."/>
            <person name="Toegelov H."/>
            <person name="Fuchs J."/>
            <person name="Mata-Sucre Y."/>
            <person name="Dias Y."/>
            <person name="Vanzela A.L.L."/>
            <person name="Huettel B."/>
            <person name="Almeida C.C.S."/>
            <person name="Simkova H."/>
            <person name="Souza G."/>
            <person name="Pedrosa-Harand A."/>
            <person name="Macas J."/>
            <person name="Mayer K.F.X."/>
            <person name="Houben A."/>
            <person name="Marques A."/>
        </authorList>
    </citation>
    <scope>NUCLEOTIDE SEQUENCE [LARGE SCALE GENOMIC DNA]</scope>
    <source>
        <strain evidence="1">RhyTen1mFocal</strain>
    </source>
</reference>
<keyword evidence="2" id="KW-1185">Reference proteome</keyword>
<dbReference type="EMBL" id="JAMRDG010000001">
    <property type="protein sequence ID" value="KAJ3698930.1"/>
    <property type="molecule type" value="Genomic_DNA"/>
</dbReference>
<comment type="caution">
    <text evidence="1">The sequence shown here is derived from an EMBL/GenBank/DDBJ whole genome shotgun (WGS) entry which is preliminary data.</text>
</comment>
<evidence type="ECO:0000313" key="1">
    <source>
        <dbReference type="EMBL" id="KAJ3698930.1"/>
    </source>
</evidence>
<organism evidence="1 2">
    <name type="scientific">Rhynchospora tenuis</name>
    <dbReference type="NCBI Taxonomy" id="198213"/>
    <lineage>
        <taxon>Eukaryota</taxon>
        <taxon>Viridiplantae</taxon>
        <taxon>Streptophyta</taxon>
        <taxon>Embryophyta</taxon>
        <taxon>Tracheophyta</taxon>
        <taxon>Spermatophyta</taxon>
        <taxon>Magnoliopsida</taxon>
        <taxon>Liliopsida</taxon>
        <taxon>Poales</taxon>
        <taxon>Cyperaceae</taxon>
        <taxon>Cyperoideae</taxon>
        <taxon>Rhynchosporeae</taxon>
        <taxon>Rhynchospora</taxon>
    </lineage>
</organism>
<dbReference type="PANTHER" id="PTHR33647:SF5">
    <property type="entry name" value="OS01G0793900 PROTEIN"/>
    <property type="match status" value="1"/>
</dbReference>
<dbReference type="PANTHER" id="PTHR33647">
    <property type="entry name" value="OS01G0793900 PROTEIN"/>
    <property type="match status" value="1"/>
</dbReference>
<name>A0AAD5ZJA1_9POAL</name>
<accession>A0AAD5ZJA1</accession>
<proteinExistence type="predicted"/>
<protein>
    <submittedName>
        <fullName evidence="1">Uncharacterized protein</fullName>
    </submittedName>
</protein>
<sequence>MGNCIVIQQERTWVDDEEDDFDLSEKQSAHWVGEKEKMVEVKIKITKKQLQELLGSKKMPIEKALEEIIRKGSVCREHVKEGHWRPRLHSIPEVQEER</sequence>
<gene>
    <name evidence="1" type="ORF">LUZ61_002635</name>
</gene>
<dbReference type="AlphaFoldDB" id="A0AAD5ZJA1"/>
<dbReference type="Proteomes" id="UP001210211">
    <property type="component" value="Unassembled WGS sequence"/>
</dbReference>
<evidence type="ECO:0000313" key="2">
    <source>
        <dbReference type="Proteomes" id="UP001210211"/>
    </source>
</evidence>